<dbReference type="STRING" id="946077.W5A_10659"/>
<evidence type="ECO:0000256" key="1">
    <source>
        <dbReference type="SAM" id="Phobius"/>
    </source>
</evidence>
<evidence type="ECO:0000313" key="2">
    <source>
        <dbReference type="EMBL" id="EID73520.1"/>
    </source>
</evidence>
<sequence>KKNCRFALNHTKFKYIDTMKQALQIGLYILSIFFAYMIYKSITGPIEFKKIKQERYAQVISNLKDIRDAQEAHRTVKGVYAADFNSLVNFIETAKYTITTQRDTSWMEYDPNYRIDVMKEGSVIDTLGFVAVKDSLFKNSDRYKKMMYVPFAKDEKTTFEMKADILDKNGYKAPVFEAKTTKSIILWDQPEDYLAKENTVVNVEDIDGPEIRVGSLSDISTAGNWPTIYDAKKNK</sequence>
<comment type="caution">
    <text evidence="2">The sequence shown here is derived from an EMBL/GenBank/DDBJ whole genome shotgun (WGS) entry which is preliminary data.</text>
</comment>
<evidence type="ECO:0000313" key="3">
    <source>
        <dbReference type="Proteomes" id="UP000005938"/>
    </source>
</evidence>
<dbReference type="PATRIC" id="fig|946077.3.peg.2150"/>
<organism evidence="2 3">
    <name type="scientific">Imtechella halotolerans K1</name>
    <dbReference type="NCBI Taxonomy" id="946077"/>
    <lineage>
        <taxon>Bacteria</taxon>
        <taxon>Pseudomonadati</taxon>
        <taxon>Bacteroidota</taxon>
        <taxon>Flavobacteriia</taxon>
        <taxon>Flavobacteriales</taxon>
        <taxon>Flavobacteriaceae</taxon>
        <taxon>Imtechella</taxon>
    </lineage>
</organism>
<proteinExistence type="predicted"/>
<feature type="transmembrane region" description="Helical" evidence="1">
    <location>
        <begin position="21"/>
        <end position="39"/>
    </location>
</feature>
<gene>
    <name evidence="2" type="ORF">W5A_10659</name>
</gene>
<dbReference type="Proteomes" id="UP000005938">
    <property type="component" value="Unassembled WGS sequence"/>
</dbReference>
<dbReference type="RefSeq" id="WP_008240380.1">
    <property type="nucleotide sequence ID" value="NZ_AJJU01000022.1"/>
</dbReference>
<name>I0WAV4_9FLAO</name>
<keyword evidence="1" id="KW-0812">Transmembrane</keyword>
<protein>
    <submittedName>
        <fullName evidence="2">Uncharacterized protein</fullName>
    </submittedName>
</protein>
<accession>I0WAV4</accession>
<dbReference type="EMBL" id="AJJU01000022">
    <property type="protein sequence ID" value="EID73520.1"/>
    <property type="molecule type" value="Genomic_DNA"/>
</dbReference>
<keyword evidence="1" id="KW-0472">Membrane</keyword>
<dbReference type="AlphaFoldDB" id="I0WAV4"/>
<keyword evidence="1" id="KW-1133">Transmembrane helix</keyword>
<feature type="non-terminal residue" evidence="2">
    <location>
        <position position="1"/>
    </location>
</feature>
<dbReference type="eggNOG" id="ENOG50310GM">
    <property type="taxonomic scope" value="Bacteria"/>
</dbReference>
<reference evidence="2 3" key="1">
    <citation type="journal article" date="2012" name="J. Bacteriol.">
        <title>Genome Sequence of the Halotolerant Bacterium Imtechella halotolerans K1T.</title>
        <authorList>
            <person name="Kumar S."/>
            <person name="Vikram S."/>
            <person name="Subramanian S."/>
            <person name="Raghava G.P."/>
            <person name="Pinnaka A.K."/>
        </authorList>
    </citation>
    <scope>NUCLEOTIDE SEQUENCE [LARGE SCALE GENOMIC DNA]</scope>
    <source>
        <strain evidence="2 3">K1</strain>
    </source>
</reference>
<keyword evidence="3" id="KW-1185">Reference proteome</keyword>